<evidence type="ECO:0000256" key="3">
    <source>
        <dbReference type="ARBA" id="ARBA00022553"/>
    </source>
</evidence>
<dbReference type="EMBL" id="MU853413">
    <property type="protein sequence ID" value="KAK4133166.1"/>
    <property type="molecule type" value="Genomic_DNA"/>
</dbReference>
<reference evidence="16" key="2">
    <citation type="submission" date="2023-05" db="EMBL/GenBank/DDBJ databases">
        <authorList>
            <consortium name="Lawrence Berkeley National Laboratory"/>
            <person name="Steindorff A."/>
            <person name="Hensen N."/>
            <person name="Bonometti L."/>
            <person name="Westerberg I."/>
            <person name="Brannstrom I.O."/>
            <person name="Guillou S."/>
            <person name="Cros-Aarteil S."/>
            <person name="Calhoun S."/>
            <person name="Haridas S."/>
            <person name="Kuo A."/>
            <person name="Mondo S."/>
            <person name="Pangilinan J."/>
            <person name="Riley R."/>
            <person name="Labutti K."/>
            <person name="Andreopoulos B."/>
            <person name="Lipzen A."/>
            <person name="Chen C."/>
            <person name="Yanf M."/>
            <person name="Daum C."/>
            <person name="Ng V."/>
            <person name="Clum A."/>
            <person name="Ohm R."/>
            <person name="Martin F."/>
            <person name="Silar P."/>
            <person name="Natvig D."/>
            <person name="Lalanne C."/>
            <person name="Gautier V."/>
            <person name="Ament-Velasquez S.L."/>
            <person name="Kruys A."/>
            <person name="Hutchinson M.I."/>
            <person name="Powell A.J."/>
            <person name="Barry K."/>
            <person name="Miller A.N."/>
            <person name="Grigoriev I.V."/>
            <person name="Debuchy R."/>
            <person name="Gladieux P."/>
            <person name="Thoren M.H."/>
            <person name="Johannesson H."/>
        </authorList>
    </citation>
    <scope>NUCLEOTIDE SEQUENCE</scope>
    <source>
        <strain evidence="16">CBS 123565</strain>
    </source>
</reference>
<dbReference type="FunFam" id="3.30.60.190:FF:000001">
    <property type="entry name" value="box C/D snoRNA protein 1"/>
    <property type="match status" value="1"/>
</dbReference>
<name>A0AAN6UIA2_9PEZI</name>
<comment type="subunit">
    <text evidence="10">Interacts with FBL, SNU13, NOP58, NUFIP1, RUVBL1, RUVBL2 and TAF9. Interacts (via HIT-type zinc finger) with the RUVBL1/RUVBL2 complex in the presence of ADP.</text>
</comment>
<evidence type="ECO:0000256" key="14">
    <source>
        <dbReference type="SAM" id="MobiDB-lite"/>
    </source>
</evidence>
<comment type="caution">
    <text evidence="16">The sequence shown here is derived from an EMBL/GenBank/DDBJ whole genome shotgun (WGS) entry which is preliminary data.</text>
</comment>
<dbReference type="Gene3D" id="3.30.60.190">
    <property type="match status" value="1"/>
</dbReference>
<keyword evidence="4" id="KW-0479">Metal-binding</keyword>
<dbReference type="GO" id="GO:0000492">
    <property type="term" value="P:box C/D snoRNP assembly"/>
    <property type="evidence" value="ECO:0007669"/>
    <property type="project" value="TreeGrafter"/>
</dbReference>
<evidence type="ECO:0000256" key="2">
    <source>
        <dbReference type="ARBA" id="ARBA00022517"/>
    </source>
</evidence>
<dbReference type="CDD" id="cd23023">
    <property type="entry name" value="zf-HIT_BCD1"/>
    <property type="match status" value="1"/>
</dbReference>
<organism evidence="16 17">
    <name type="scientific">Trichocladium antarcticum</name>
    <dbReference type="NCBI Taxonomy" id="1450529"/>
    <lineage>
        <taxon>Eukaryota</taxon>
        <taxon>Fungi</taxon>
        <taxon>Dikarya</taxon>
        <taxon>Ascomycota</taxon>
        <taxon>Pezizomycotina</taxon>
        <taxon>Sordariomycetes</taxon>
        <taxon>Sordariomycetidae</taxon>
        <taxon>Sordariales</taxon>
        <taxon>Chaetomiaceae</taxon>
        <taxon>Trichocladium</taxon>
    </lineage>
</organism>
<keyword evidence="7" id="KW-0832">Ubl conjugation</keyword>
<comment type="similarity">
    <text evidence="9">Belongs to the BCD1 family.</text>
</comment>
<keyword evidence="17" id="KW-1185">Reference proteome</keyword>
<evidence type="ECO:0000256" key="9">
    <source>
        <dbReference type="ARBA" id="ARBA00049654"/>
    </source>
</evidence>
<evidence type="ECO:0000256" key="5">
    <source>
        <dbReference type="ARBA" id="ARBA00022771"/>
    </source>
</evidence>
<dbReference type="PROSITE" id="PS51083">
    <property type="entry name" value="ZF_HIT"/>
    <property type="match status" value="1"/>
</dbReference>
<evidence type="ECO:0000256" key="8">
    <source>
        <dbReference type="ARBA" id="ARBA00049598"/>
    </source>
</evidence>
<feature type="region of interest" description="Disordered" evidence="14">
    <location>
        <begin position="228"/>
        <end position="298"/>
    </location>
</feature>
<accession>A0AAN6UIA2</accession>
<dbReference type="SUPFAM" id="SSF144232">
    <property type="entry name" value="HIT/MYND zinc finger-like"/>
    <property type="match status" value="1"/>
</dbReference>
<comment type="function">
    <text evidence="8">Required for box C/D snoRNAs accumulation involved in snoRNA processing, snoRNA transport to the nucleolus and ribosome biogenesis.</text>
</comment>
<keyword evidence="3" id="KW-0597">Phosphoprotein</keyword>
<feature type="domain" description="HIT-type" evidence="15">
    <location>
        <begin position="10"/>
        <end position="44"/>
    </location>
</feature>
<evidence type="ECO:0000256" key="10">
    <source>
        <dbReference type="ARBA" id="ARBA00061949"/>
    </source>
</evidence>
<evidence type="ECO:0000256" key="1">
    <source>
        <dbReference type="ARBA" id="ARBA00022499"/>
    </source>
</evidence>
<keyword evidence="2" id="KW-0690">Ribosome biogenesis</keyword>
<dbReference type="Pfam" id="PF25790">
    <property type="entry name" value="BCD1"/>
    <property type="match status" value="1"/>
</dbReference>
<keyword evidence="5 13" id="KW-0863">Zinc-finger</keyword>
<dbReference type="GO" id="GO:0048254">
    <property type="term" value="P:snoRNA localization"/>
    <property type="evidence" value="ECO:0007669"/>
    <property type="project" value="TreeGrafter"/>
</dbReference>
<evidence type="ECO:0000313" key="17">
    <source>
        <dbReference type="Proteomes" id="UP001304895"/>
    </source>
</evidence>
<dbReference type="GO" id="GO:0008270">
    <property type="term" value="F:zinc ion binding"/>
    <property type="evidence" value="ECO:0007669"/>
    <property type="project" value="UniProtKB-UniRule"/>
</dbReference>
<dbReference type="AlphaFoldDB" id="A0AAN6UIA2"/>
<evidence type="ECO:0000259" key="15">
    <source>
        <dbReference type="PROSITE" id="PS51083"/>
    </source>
</evidence>
<dbReference type="InterPro" id="IPR007529">
    <property type="entry name" value="Znf_HIT"/>
</dbReference>
<dbReference type="GO" id="GO:0070761">
    <property type="term" value="C:pre-snoRNP complex"/>
    <property type="evidence" value="ECO:0007669"/>
    <property type="project" value="TreeGrafter"/>
</dbReference>
<evidence type="ECO:0000256" key="11">
    <source>
        <dbReference type="ARBA" id="ARBA00068630"/>
    </source>
</evidence>
<sequence length="375" mass="41817">MSEAVLSTLCSICHAEPPKYKCPRCGARTCSMPCIQKHKARADCDGVRNPRAFLPITQLRTAAGVDHDFNFITSIERARQRSEKDLVEVRQLLSEKELRPKNEEKLFHKVWYGDELRHVPVQSQPHTKHGRPQEGPSFIDGFDKHVRRRLRYLDIETITMPKGMARQRDNKTAWNRRTLTINWQVEWLVHGALPNSPTSAEQDQKQPLRILCKSLEGTPLHTALASALDGHRGQQPRADTDNEADPSDAGPPPPRKKRKHLHNTNNNTTNNTNNPPTQSPTTTAWPAAPYPTQSTDLPGAPWNQTTTTTAIASSSLNTPLAAWQFFLADAANPRALIPLAATDILTGALAGRTVLEFPTIFEPHLSSPLMNTCDV</sequence>
<dbReference type="GO" id="GO:0000463">
    <property type="term" value="P:maturation of LSU-rRNA from tricistronic rRNA transcript (SSU-rRNA, 5.8S rRNA, LSU-rRNA)"/>
    <property type="evidence" value="ECO:0007669"/>
    <property type="project" value="TreeGrafter"/>
</dbReference>
<evidence type="ECO:0000256" key="4">
    <source>
        <dbReference type="ARBA" id="ARBA00022723"/>
    </source>
</evidence>
<evidence type="ECO:0000313" key="16">
    <source>
        <dbReference type="EMBL" id="KAK4133166.1"/>
    </source>
</evidence>
<gene>
    <name evidence="16" type="ORF">BT67DRAFT_435048</name>
</gene>
<dbReference type="PANTHER" id="PTHR13483:SF11">
    <property type="entry name" value="ZINC FINGER HIT DOMAIN-CONTAINING PROTEIN 3"/>
    <property type="match status" value="1"/>
</dbReference>
<reference evidence="16" key="1">
    <citation type="journal article" date="2023" name="Mol. Phylogenet. Evol.">
        <title>Genome-scale phylogeny and comparative genomics of the fungal order Sordariales.</title>
        <authorList>
            <person name="Hensen N."/>
            <person name="Bonometti L."/>
            <person name="Westerberg I."/>
            <person name="Brannstrom I.O."/>
            <person name="Guillou S."/>
            <person name="Cros-Aarteil S."/>
            <person name="Calhoun S."/>
            <person name="Haridas S."/>
            <person name="Kuo A."/>
            <person name="Mondo S."/>
            <person name="Pangilinan J."/>
            <person name="Riley R."/>
            <person name="LaButti K."/>
            <person name="Andreopoulos B."/>
            <person name="Lipzen A."/>
            <person name="Chen C."/>
            <person name="Yan M."/>
            <person name="Daum C."/>
            <person name="Ng V."/>
            <person name="Clum A."/>
            <person name="Steindorff A."/>
            <person name="Ohm R.A."/>
            <person name="Martin F."/>
            <person name="Silar P."/>
            <person name="Natvig D.O."/>
            <person name="Lalanne C."/>
            <person name="Gautier V."/>
            <person name="Ament-Velasquez S.L."/>
            <person name="Kruys A."/>
            <person name="Hutchinson M.I."/>
            <person name="Powell A.J."/>
            <person name="Barry K."/>
            <person name="Miller A.N."/>
            <person name="Grigoriev I.V."/>
            <person name="Debuchy R."/>
            <person name="Gladieux P."/>
            <person name="Hiltunen Thoren M."/>
            <person name="Johannesson H."/>
        </authorList>
    </citation>
    <scope>NUCLEOTIDE SEQUENCE</scope>
    <source>
        <strain evidence="16">CBS 123565</strain>
    </source>
</reference>
<dbReference type="Proteomes" id="UP001304895">
    <property type="component" value="Unassembled WGS sequence"/>
</dbReference>
<dbReference type="GO" id="GO:0005634">
    <property type="term" value="C:nucleus"/>
    <property type="evidence" value="ECO:0007669"/>
    <property type="project" value="TreeGrafter"/>
</dbReference>
<evidence type="ECO:0000256" key="7">
    <source>
        <dbReference type="ARBA" id="ARBA00022843"/>
    </source>
</evidence>
<dbReference type="InterPro" id="IPR057721">
    <property type="entry name" value="BCD1_alpha/beta"/>
</dbReference>
<evidence type="ECO:0000256" key="13">
    <source>
        <dbReference type="PROSITE-ProRule" id="PRU00453"/>
    </source>
</evidence>
<evidence type="ECO:0000256" key="6">
    <source>
        <dbReference type="ARBA" id="ARBA00022833"/>
    </source>
</evidence>
<proteinExistence type="inferred from homology"/>
<evidence type="ECO:0000256" key="12">
    <source>
        <dbReference type="ARBA" id="ARBA00077531"/>
    </source>
</evidence>
<keyword evidence="1" id="KW-1017">Isopeptide bond</keyword>
<keyword evidence="6" id="KW-0862">Zinc</keyword>
<dbReference type="InterPro" id="IPR051639">
    <property type="entry name" value="BCD1"/>
</dbReference>
<dbReference type="PANTHER" id="PTHR13483">
    <property type="entry name" value="BOX C_D SNORNA PROTEIN 1-RELATED"/>
    <property type="match status" value="1"/>
</dbReference>
<protein>
    <recommendedName>
        <fullName evidence="11">Box C/D snoRNA protein 1</fullName>
    </recommendedName>
    <alternativeName>
        <fullName evidence="12">Zinc finger HIT domain-containing protein 6</fullName>
    </alternativeName>
</protein>
<feature type="compositionally biased region" description="Low complexity" evidence="14">
    <location>
        <begin position="263"/>
        <end position="292"/>
    </location>
</feature>
<dbReference type="Pfam" id="PF04438">
    <property type="entry name" value="zf-HIT"/>
    <property type="match status" value="1"/>
</dbReference>